<sequence length="327" mass="35737">MTLEELYRLLRSGHIQTQGIVDTLHEPLIVLDKAFTVCNANPAFYRTFGTDMDGTIGHSLFELGNGQWDIPELRMLLSDVVPKASAIVGYQVNHDFPGLGERSMCVTARQLAIPGNNSSQMLVVFEDVTDRQRAEARKDILIAETRHRMKNLIATVKVIARQTEVAGVTGAEYRDRFLGRVDALLIAQDFISASGANADLAALIDQCLSPVAGERTDLVASPAVSLSENQVLPLSMILHELAVNALKYGALAGDGVIRVKWNTELDEGSRRLVLQWQEVGGPPVAPPKHIGFGTRLIDYSIKAEGGSAIFHHDPEGLRVEITLPIQQ</sequence>
<keyword evidence="10" id="KW-1185">Reference proteome</keyword>
<reference evidence="9 10" key="1">
    <citation type="submission" date="2024-06" db="EMBL/GenBank/DDBJ databases">
        <title>Sorghum-associated microbial communities from plants grown in Nebraska, USA.</title>
        <authorList>
            <person name="Schachtman D."/>
        </authorList>
    </citation>
    <scope>NUCLEOTIDE SEQUENCE [LARGE SCALE GENOMIC DNA]</scope>
    <source>
        <strain evidence="9 10">3207</strain>
    </source>
</reference>
<proteinExistence type="predicted"/>
<evidence type="ECO:0000313" key="9">
    <source>
        <dbReference type="EMBL" id="MET4634200.1"/>
    </source>
</evidence>
<evidence type="ECO:0000256" key="5">
    <source>
        <dbReference type="ARBA" id="ARBA00022741"/>
    </source>
</evidence>
<evidence type="ECO:0000256" key="1">
    <source>
        <dbReference type="ARBA" id="ARBA00000085"/>
    </source>
</evidence>
<dbReference type="Gene3D" id="3.30.450.20">
    <property type="entry name" value="PAS domain"/>
    <property type="match status" value="1"/>
</dbReference>
<dbReference type="Gene3D" id="3.30.565.10">
    <property type="entry name" value="Histidine kinase-like ATPase, C-terminal domain"/>
    <property type="match status" value="1"/>
</dbReference>
<dbReference type="PANTHER" id="PTHR41523">
    <property type="entry name" value="TWO-COMPONENT SYSTEM SENSOR PROTEIN"/>
    <property type="match status" value="1"/>
</dbReference>
<keyword evidence="3" id="KW-0597">Phosphoprotein</keyword>
<evidence type="ECO:0000259" key="8">
    <source>
        <dbReference type="SMART" id="SM00911"/>
    </source>
</evidence>
<evidence type="ECO:0000313" key="10">
    <source>
        <dbReference type="Proteomes" id="UP001549321"/>
    </source>
</evidence>
<dbReference type="InterPro" id="IPR036890">
    <property type="entry name" value="HATPase_C_sf"/>
</dbReference>
<accession>A0ABV2QYW1</accession>
<dbReference type="SUPFAM" id="SSF55785">
    <property type="entry name" value="PYP-like sensor domain (PAS domain)"/>
    <property type="match status" value="1"/>
</dbReference>
<dbReference type="RefSeq" id="WP_354550858.1">
    <property type="nucleotide sequence ID" value="NZ_JBEPSM010000001.1"/>
</dbReference>
<feature type="domain" description="Signal transduction histidine kinase HWE region" evidence="8">
    <location>
        <begin position="144"/>
        <end position="223"/>
    </location>
</feature>
<keyword evidence="6 9" id="KW-0418">Kinase</keyword>
<organism evidence="9 10">
    <name type="scientific">Kaistia defluvii</name>
    <dbReference type="NCBI Taxonomy" id="410841"/>
    <lineage>
        <taxon>Bacteria</taxon>
        <taxon>Pseudomonadati</taxon>
        <taxon>Pseudomonadota</taxon>
        <taxon>Alphaproteobacteria</taxon>
        <taxon>Hyphomicrobiales</taxon>
        <taxon>Kaistiaceae</taxon>
        <taxon>Kaistia</taxon>
    </lineage>
</organism>
<dbReference type="EC" id="2.7.13.3" evidence="2"/>
<dbReference type="PANTHER" id="PTHR41523:SF8">
    <property type="entry name" value="ETHYLENE RESPONSE SENSOR PROTEIN"/>
    <property type="match status" value="1"/>
</dbReference>
<gene>
    <name evidence="9" type="ORF">ABIE08_002113</name>
</gene>
<evidence type="ECO:0000256" key="4">
    <source>
        <dbReference type="ARBA" id="ARBA00022679"/>
    </source>
</evidence>
<evidence type="ECO:0000256" key="2">
    <source>
        <dbReference type="ARBA" id="ARBA00012438"/>
    </source>
</evidence>
<dbReference type="SMART" id="SM00911">
    <property type="entry name" value="HWE_HK"/>
    <property type="match status" value="1"/>
</dbReference>
<dbReference type="SUPFAM" id="SSF55874">
    <property type="entry name" value="ATPase domain of HSP90 chaperone/DNA topoisomerase II/histidine kinase"/>
    <property type="match status" value="1"/>
</dbReference>
<dbReference type="Proteomes" id="UP001549321">
    <property type="component" value="Unassembled WGS sequence"/>
</dbReference>
<name>A0ABV2QYW1_9HYPH</name>
<keyword evidence="5" id="KW-0547">Nucleotide-binding</keyword>
<comment type="catalytic activity">
    <reaction evidence="1">
        <text>ATP + protein L-histidine = ADP + protein N-phospho-L-histidine.</text>
        <dbReference type="EC" id="2.7.13.3"/>
    </reaction>
</comment>
<dbReference type="Pfam" id="PF07536">
    <property type="entry name" value="HWE_HK"/>
    <property type="match status" value="1"/>
</dbReference>
<protein>
    <recommendedName>
        <fullName evidence="2">histidine kinase</fullName>
        <ecNumber evidence="2">2.7.13.3</ecNumber>
    </recommendedName>
</protein>
<evidence type="ECO:0000256" key="7">
    <source>
        <dbReference type="ARBA" id="ARBA00022840"/>
    </source>
</evidence>
<dbReference type="InterPro" id="IPR013656">
    <property type="entry name" value="PAS_4"/>
</dbReference>
<dbReference type="InterPro" id="IPR011102">
    <property type="entry name" value="Sig_transdc_His_kinase_HWE"/>
</dbReference>
<keyword evidence="7" id="KW-0067">ATP-binding</keyword>
<dbReference type="GO" id="GO:0016301">
    <property type="term" value="F:kinase activity"/>
    <property type="evidence" value="ECO:0007669"/>
    <property type="project" value="UniProtKB-KW"/>
</dbReference>
<evidence type="ECO:0000256" key="3">
    <source>
        <dbReference type="ARBA" id="ARBA00022553"/>
    </source>
</evidence>
<keyword evidence="4" id="KW-0808">Transferase</keyword>
<dbReference type="InterPro" id="IPR035965">
    <property type="entry name" value="PAS-like_dom_sf"/>
</dbReference>
<dbReference type="EMBL" id="JBEPSM010000001">
    <property type="protein sequence ID" value="MET4634200.1"/>
    <property type="molecule type" value="Genomic_DNA"/>
</dbReference>
<dbReference type="Pfam" id="PF08448">
    <property type="entry name" value="PAS_4"/>
    <property type="match status" value="1"/>
</dbReference>
<evidence type="ECO:0000256" key="6">
    <source>
        <dbReference type="ARBA" id="ARBA00022777"/>
    </source>
</evidence>
<comment type="caution">
    <text evidence="9">The sequence shown here is derived from an EMBL/GenBank/DDBJ whole genome shotgun (WGS) entry which is preliminary data.</text>
</comment>